<dbReference type="OrthoDB" id="4700192at2"/>
<organism evidence="1 2">
    <name type="scientific">Kineococcus rhizosphaerae</name>
    <dbReference type="NCBI Taxonomy" id="559628"/>
    <lineage>
        <taxon>Bacteria</taxon>
        <taxon>Bacillati</taxon>
        <taxon>Actinomycetota</taxon>
        <taxon>Actinomycetes</taxon>
        <taxon>Kineosporiales</taxon>
        <taxon>Kineosporiaceae</taxon>
        <taxon>Kineococcus</taxon>
    </lineage>
</organism>
<dbReference type="Proteomes" id="UP000238083">
    <property type="component" value="Unassembled WGS sequence"/>
</dbReference>
<evidence type="ECO:0000313" key="2">
    <source>
        <dbReference type="Proteomes" id="UP000238083"/>
    </source>
</evidence>
<dbReference type="AlphaFoldDB" id="A0A2T0R2V1"/>
<name>A0A2T0R2V1_9ACTN</name>
<proteinExistence type="predicted"/>
<protein>
    <submittedName>
        <fullName evidence="1">Uncharacterized protein</fullName>
    </submittedName>
</protein>
<evidence type="ECO:0000313" key="1">
    <source>
        <dbReference type="EMBL" id="PRY14105.1"/>
    </source>
</evidence>
<accession>A0A2T0R2V1</accession>
<comment type="caution">
    <text evidence="1">The sequence shown here is derived from an EMBL/GenBank/DDBJ whole genome shotgun (WGS) entry which is preliminary data.</text>
</comment>
<reference evidence="1 2" key="1">
    <citation type="submission" date="2018-03" db="EMBL/GenBank/DDBJ databases">
        <title>Genomic Encyclopedia of Archaeal and Bacterial Type Strains, Phase II (KMG-II): from individual species to whole genera.</title>
        <authorList>
            <person name="Goeker M."/>
        </authorList>
    </citation>
    <scope>NUCLEOTIDE SEQUENCE [LARGE SCALE GENOMIC DNA]</scope>
    <source>
        <strain evidence="1 2">DSM 19711</strain>
    </source>
</reference>
<gene>
    <name evidence="1" type="ORF">CLV37_107224</name>
</gene>
<dbReference type="EMBL" id="PVZF01000007">
    <property type="protein sequence ID" value="PRY14105.1"/>
    <property type="molecule type" value="Genomic_DNA"/>
</dbReference>
<sequence>MTALADRVEEFQSAPVAAAFFVLAHRNDLTPDDLADPAVACAAASTALRELNPWSGTAAWVRDAAVEAARPLRSLVREVLSDERNTWWRAPVRGGSQLLLTGREDRGPEPADVPVPTGPVDPWETYAQKPLRPVITSTEVSGGPVRSSAHAELACGLSDWDAQYPVRVRRLHVDEGARVAEVGSARDWHDLVVRYGDPATHPGSSTNLASASGLDNGLAPTWSAVAADLDGVHLSFAGLLSALYVPVHSAAVGTTTLWGWDWECTHWIRPVLTVVEELPELDDAPRAAEFWLSFD</sequence>
<keyword evidence="2" id="KW-1185">Reference proteome</keyword>
<dbReference type="RefSeq" id="WP_106211815.1">
    <property type="nucleotide sequence ID" value="NZ_PVZF01000007.1"/>
</dbReference>